<name>A0A7I8VPS4_9ANNE</name>
<protein>
    <submittedName>
        <fullName evidence="2">DgyrCDS6228</fullName>
    </submittedName>
</protein>
<dbReference type="Proteomes" id="UP000549394">
    <property type="component" value="Unassembled WGS sequence"/>
</dbReference>
<dbReference type="EMBL" id="CAJFCJ010000007">
    <property type="protein sequence ID" value="CAD5117461.1"/>
    <property type="molecule type" value="Genomic_DNA"/>
</dbReference>
<gene>
    <name evidence="2" type="ORF">DGYR_LOCUS5985</name>
</gene>
<evidence type="ECO:0000313" key="3">
    <source>
        <dbReference type="Proteomes" id="UP000549394"/>
    </source>
</evidence>
<accession>A0A7I8VPS4</accession>
<comment type="caution">
    <text evidence="2">The sequence shown here is derived from an EMBL/GenBank/DDBJ whole genome shotgun (WGS) entry which is preliminary data.</text>
</comment>
<feature type="compositionally biased region" description="Acidic residues" evidence="1">
    <location>
        <begin position="495"/>
        <end position="504"/>
    </location>
</feature>
<sequence>MGRFRKNKETKEGLAQFAPTYNVRQFNAGLTAFDPLTRTKGISSVIHERRSRSKSRKSAKSVKTTSSRSRSKSKSVNPNDFANSGLFIDKQSREIMDHISRSHKNPKNGKMLIFKEGEKLKKLTKDNVRPSPDTLTYDQMLQELIVDGEILMQEQGIEFNKVETEGRCDGKKAFIRPNLVKGRMFLTNARLLFLSAEPIKATTLNLISNGKRKSFYEVASFCNEEHHYQYLPLSCMKSIELQSRAGGKAEVDVQGLKPKYGGLFSCFGEFFGAKSFQEKWTKNLNGCLTVQYNDKVLLIGAEIPPWKTKALLRINISEEVSLEGLIGYISVLQQMVPTLCGMKNGWNCTEPPRILNIVREKANPDEAVKQYESSDDPYVVETKKEYEELPHTDVYIYHPTLQMRDSLITEKVPLEQAGIESYFKTEPLPKTPEEENGIVGNDNDFVTKVLIHSVDNPDLPPEEWTAIKEPLTSSSSEEEVFNGGEEKVSSGNENEREEEIENDIEEKKEESEVNTNKTNGYVNCGFITDEKVEYESISSLSRIKCACPKCLENEKDAHWITDSNINSQLNEVEEESEDEANAKKHKDYKKTFCPCDHCLSKIVNNRLQISLEDDQTDINNAQTLPIR</sequence>
<reference evidence="2 3" key="1">
    <citation type="submission" date="2020-08" db="EMBL/GenBank/DDBJ databases">
        <authorList>
            <person name="Hejnol A."/>
        </authorList>
    </citation>
    <scope>NUCLEOTIDE SEQUENCE [LARGE SCALE GENOMIC DNA]</scope>
</reference>
<dbReference type="OrthoDB" id="5963802at2759"/>
<evidence type="ECO:0000313" key="2">
    <source>
        <dbReference type="EMBL" id="CAD5117461.1"/>
    </source>
</evidence>
<evidence type="ECO:0000256" key="1">
    <source>
        <dbReference type="SAM" id="MobiDB-lite"/>
    </source>
</evidence>
<keyword evidence="3" id="KW-1185">Reference proteome</keyword>
<feature type="compositionally biased region" description="Basic residues" evidence="1">
    <location>
        <begin position="49"/>
        <end position="60"/>
    </location>
</feature>
<proteinExistence type="predicted"/>
<dbReference type="AlphaFoldDB" id="A0A7I8VPS4"/>
<feature type="region of interest" description="Disordered" evidence="1">
    <location>
        <begin position="470"/>
        <end position="513"/>
    </location>
</feature>
<feature type="region of interest" description="Disordered" evidence="1">
    <location>
        <begin position="43"/>
        <end position="84"/>
    </location>
</feature>
<organism evidence="2 3">
    <name type="scientific">Dimorphilus gyrociliatus</name>
    <dbReference type="NCBI Taxonomy" id="2664684"/>
    <lineage>
        <taxon>Eukaryota</taxon>
        <taxon>Metazoa</taxon>
        <taxon>Spiralia</taxon>
        <taxon>Lophotrochozoa</taxon>
        <taxon>Annelida</taxon>
        <taxon>Polychaeta</taxon>
        <taxon>Polychaeta incertae sedis</taxon>
        <taxon>Dinophilidae</taxon>
        <taxon>Dimorphilus</taxon>
    </lineage>
</organism>